<protein>
    <submittedName>
        <fullName evidence="1">Uncharacterized protein</fullName>
    </submittedName>
</protein>
<dbReference type="AlphaFoldDB" id="A0A835HF12"/>
<dbReference type="Gene3D" id="1.25.40.10">
    <property type="entry name" value="Tetratricopeptide repeat domain"/>
    <property type="match status" value="1"/>
</dbReference>
<dbReference type="OrthoDB" id="185373at2759"/>
<comment type="caution">
    <text evidence="1">The sequence shown here is derived from an EMBL/GenBank/DDBJ whole genome shotgun (WGS) entry which is preliminary data.</text>
</comment>
<proteinExistence type="predicted"/>
<name>A0A835HF12_9MAGN</name>
<organism evidence="1 2">
    <name type="scientific">Coptis chinensis</name>
    <dbReference type="NCBI Taxonomy" id="261450"/>
    <lineage>
        <taxon>Eukaryota</taxon>
        <taxon>Viridiplantae</taxon>
        <taxon>Streptophyta</taxon>
        <taxon>Embryophyta</taxon>
        <taxon>Tracheophyta</taxon>
        <taxon>Spermatophyta</taxon>
        <taxon>Magnoliopsida</taxon>
        <taxon>Ranunculales</taxon>
        <taxon>Ranunculaceae</taxon>
        <taxon>Coptidoideae</taxon>
        <taxon>Coptis</taxon>
    </lineage>
</organism>
<evidence type="ECO:0000313" key="1">
    <source>
        <dbReference type="EMBL" id="KAF9597077.1"/>
    </source>
</evidence>
<evidence type="ECO:0000313" key="2">
    <source>
        <dbReference type="Proteomes" id="UP000631114"/>
    </source>
</evidence>
<gene>
    <name evidence="1" type="ORF">IFM89_015268</name>
</gene>
<keyword evidence="2" id="KW-1185">Reference proteome</keyword>
<dbReference type="InterPro" id="IPR011990">
    <property type="entry name" value="TPR-like_helical_dom_sf"/>
</dbReference>
<dbReference type="EMBL" id="JADFTS010000007">
    <property type="protein sequence ID" value="KAF9597077.1"/>
    <property type="molecule type" value="Genomic_DNA"/>
</dbReference>
<reference evidence="1 2" key="1">
    <citation type="submission" date="2020-10" db="EMBL/GenBank/DDBJ databases">
        <title>The Coptis chinensis genome and diversification of protoberbering-type alkaloids.</title>
        <authorList>
            <person name="Wang B."/>
            <person name="Shu S."/>
            <person name="Song C."/>
            <person name="Liu Y."/>
        </authorList>
    </citation>
    <scope>NUCLEOTIDE SEQUENCE [LARGE SCALE GENOMIC DNA]</scope>
    <source>
        <strain evidence="1">HL-2020</strain>
        <tissue evidence="1">Leaf</tissue>
    </source>
</reference>
<sequence length="130" mass="14517">MIELSVASVVDSDGDPFTSIFDLLVHGPQIPEKSLQNTFALTFQREGNAQEAVLLKDMEAKGVLHFSLVLTYSTLVEGPLKSKDFSGTSVWCREMVEKGFIPRFNICNELITGLRDEGKLQQVELLRNDL</sequence>
<dbReference type="Proteomes" id="UP000631114">
    <property type="component" value="Unassembled WGS sequence"/>
</dbReference>
<accession>A0A835HF12</accession>